<protein>
    <recommendedName>
        <fullName evidence="2">Toxin VasX N-terminal region domain-containing protein</fullName>
    </recommendedName>
</protein>
<feature type="compositionally biased region" description="Polar residues" evidence="1">
    <location>
        <begin position="197"/>
        <end position="211"/>
    </location>
</feature>
<evidence type="ECO:0000256" key="1">
    <source>
        <dbReference type="SAM" id="MobiDB-lite"/>
    </source>
</evidence>
<reference evidence="3 4" key="1">
    <citation type="submission" date="2018-06" db="EMBL/GenBank/DDBJ databases">
        <title>Three novel Pseudomonas species isolated from symptomatic oak.</title>
        <authorList>
            <person name="Bueno-Gonzalez V."/>
            <person name="Brady C."/>
        </authorList>
    </citation>
    <scope>NUCLEOTIDE SEQUENCE [LARGE SCALE GENOMIC DNA]</scope>
    <source>
        <strain evidence="3 4">P9A</strain>
    </source>
</reference>
<dbReference type="RefSeq" id="WP_131181839.1">
    <property type="nucleotide sequence ID" value="NZ_QJUI01000020.1"/>
</dbReference>
<gene>
    <name evidence="3" type="ORF">DNK06_20485</name>
</gene>
<dbReference type="CDD" id="cd20708">
    <property type="entry name" value="MIX_IV"/>
    <property type="match status" value="1"/>
</dbReference>
<dbReference type="OrthoDB" id="6339140at2"/>
<evidence type="ECO:0000313" key="4">
    <source>
        <dbReference type="Proteomes" id="UP000292302"/>
    </source>
</evidence>
<comment type="caution">
    <text evidence="3">The sequence shown here is derived from an EMBL/GenBank/DDBJ whole genome shotgun (WGS) entry which is preliminary data.</text>
</comment>
<dbReference type="Proteomes" id="UP000292302">
    <property type="component" value="Unassembled WGS sequence"/>
</dbReference>
<feature type="region of interest" description="Disordered" evidence="1">
    <location>
        <begin position="195"/>
        <end position="216"/>
    </location>
</feature>
<proteinExistence type="predicted"/>
<sequence length="1204" mass="132557">MTAQTPPRNNANLAANAASCSDSRSATSTCPLMKLKVQLLPLRYGLTERVDPSADLPMPFALQSRPLGVRLARDGYLYIIDSSTGCLHEYQIEQGAITKLLWKDAEVRTDTRSNAIGEPHLIFPRSTKLHVAYSELQWTARKCTQVLASREDREHFMQAIDLSRADPQRGGTHLLTRQQAQTWLAEVVENKLHTDEQGQQTFPEHQRQPVTTGDPHPEELHAYTWEDPPLFRDTQIGELTRRILPAYEHDALFLVLRDDIGVMRDLAQYQDKVVGWIEEWIEGGAQPGTNERDYVLACYIESLSQISEADFDKLASHSQSPAVQAMLGKLEALPEADRAQTRGAVLTFLNNNEPYPSSDGRDHPAQLQAELDAIRLSSRRSGAVGFGLPLTLTRATERYYTRTKLLDLGAQRVFVESELDALIALRKEQGGRVKDMLRGAKFGQRGIDDLIDRPAMDAFLADHRPNLARWNTLLDRITADRTQMVTEHRFHRAAWYYDARQAEQVGLAFATQYACLKDICRSDVASEALYAWLEENPQYDRPLFHTLPLNEQSTLAVQYALIGVAGYAVANALAEWTQKLKTLEQGKLPALDELPEATRAVAVSAQAAFDPALTLGIGRAMETFYQGVGQQKVPELDELFRKLPKVLPARLLDAAQHTGLTFTFASEAEKAVLQRDLRDVIDERGELRRLLRERKRVKASAGHKSANAQALLAEIRRVRAQLDTLEPRLAAALSPIAELPENSVRVAGAAPGRAGITLILPPAQLQEVAGGLRNLRNGYSTAGSFSRLGDGVGLAVFVAQMVNLVQTWRETMATSGEQRELIPLFGSIFATGAAGFAAAQAIADTALSARSTQLVQGLQNHALEAVHVQMGKLHVVLGGFGYFAGAVASAISSLAHHGEWLGAVRNGNARAQQGAALALAGSSGMLASNSYGLWHTGRAVQSVLQASTPAAKRTAWAVAGTRLSSVFLRFNIAGAFFTALELGGTWWYNRNDTTPHDDWLSSTPWSRDAAKRQSYPLATYQQRLLGVIQAPSVQVEHGSHGSWWRDWLLAPASSEIILALPGLSRAALAKPLAGRPTVRLGLAAYRIRSVRYERAHTQVQWHPISELIVDDLSLTTTNPLKLRVPRPAPLAGITGGIPSEDLLLDMVIETLDEQGHYRPERHIIRLSPHREGDYAPAQYTPQGQAAPLLLVDPLLLPEPDDANR</sequence>
<dbReference type="InterPro" id="IPR046864">
    <property type="entry name" value="VasX_N"/>
</dbReference>
<dbReference type="AlphaFoldDB" id="A0A4Q9QJD3"/>
<accession>A0A4Q9QJD3</accession>
<evidence type="ECO:0000313" key="3">
    <source>
        <dbReference type="EMBL" id="TBU73815.1"/>
    </source>
</evidence>
<keyword evidence="4" id="KW-1185">Reference proteome</keyword>
<dbReference type="EMBL" id="QJUI01000020">
    <property type="protein sequence ID" value="TBU73815.1"/>
    <property type="molecule type" value="Genomic_DNA"/>
</dbReference>
<evidence type="ECO:0000259" key="2">
    <source>
        <dbReference type="Pfam" id="PF20249"/>
    </source>
</evidence>
<dbReference type="Pfam" id="PF20249">
    <property type="entry name" value="VasX_N"/>
    <property type="match status" value="1"/>
</dbReference>
<feature type="domain" description="Toxin VasX N-terminal region" evidence="2">
    <location>
        <begin position="30"/>
        <end position="165"/>
    </location>
</feature>
<name>A0A4Q9QJD3_9GAMM</name>
<organism evidence="3 4">
    <name type="scientific">Phytopseudomonas daroniae</name>
    <dbReference type="NCBI Taxonomy" id="2487519"/>
    <lineage>
        <taxon>Bacteria</taxon>
        <taxon>Pseudomonadati</taxon>
        <taxon>Pseudomonadota</taxon>
        <taxon>Gammaproteobacteria</taxon>
        <taxon>Pseudomonadales</taxon>
        <taxon>Pseudomonadaceae</taxon>
        <taxon>Phytopseudomonas</taxon>
    </lineage>
</organism>